<dbReference type="PANTHER" id="PTHR24320">
    <property type="entry name" value="RETINOL DEHYDROGENASE"/>
    <property type="match status" value="1"/>
</dbReference>
<dbReference type="eggNOG" id="KOG1208">
    <property type="taxonomic scope" value="Eukaryota"/>
</dbReference>
<protein>
    <submittedName>
        <fullName evidence="4">Uncharacterized protein</fullName>
    </submittedName>
</protein>
<dbReference type="OrthoDB" id="191139at2759"/>
<dbReference type="GeneID" id="18871082"/>
<organism evidence="5">
    <name type="scientific">Spathaspora passalidarum (strain NRRL Y-27907 / 11-Y1)</name>
    <dbReference type="NCBI Taxonomy" id="619300"/>
    <lineage>
        <taxon>Eukaryota</taxon>
        <taxon>Fungi</taxon>
        <taxon>Dikarya</taxon>
        <taxon>Ascomycota</taxon>
        <taxon>Saccharomycotina</taxon>
        <taxon>Pichiomycetes</taxon>
        <taxon>Debaryomycetaceae</taxon>
        <taxon>Spathaspora</taxon>
    </lineage>
</organism>
<dbReference type="Pfam" id="PF00106">
    <property type="entry name" value="adh_short"/>
    <property type="match status" value="1"/>
</dbReference>
<dbReference type="InParanoid" id="G3AU60"/>
<dbReference type="AlphaFoldDB" id="G3AU60"/>
<dbReference type="EMBL" id="GL996505">
    <property type="protein sequence ID" value="EGW30436.1"/>
    <property type="molecule type" value="Genomic_DNA"/>
</dbReference>
<keyword evidence="5" id="KW-1185">Reference proteome</keyword>
<sequence length="334" mass="37717">MNPKIPSKTCADWKQLFQGQYPGKPSFTEDKYPDLKGKVVIVTGGNSGVGYQTVKSLAGSTEARIYIFSRNEQKSLDAIAQIRKEVAQEYKVFNPDIHFVKVDLSDLTTVKPAVEEFCKRETRLDIIIHNAGVLMPPTGSKSAQGYELQLGTNVIGPHLLQRLLDPIFIKTSKTNKPGESRIVWVSSSFHFFAPQGGFFWDDLNYEQVKSMFLSRYYAVTLYGQSKAGTVIQARTWSLKHNAPNVISSSVCPGYLKTGLQKDCTMFEKVVFWLTLHPARYGAYTELFAALSPDVKNRSHSIAYGRQSHVRKDLMDEKTCDKVWKYLDKVTDTYV</sequence>
<evidence type="ECO:0000256" key="1">
    <source>
        <dbReference type="ARBA" id="ARBA00006484"/>
    </source>
</evidence>
<name>G3AU60_SPAPN</name>
<keyword evidence="3" id="KW-0560">Oxidoreductase</keyword>
<accession>G3AU60</accession>
<dbReference type="PANTHER" id="PTHR24320:SF236">
    <property type="entry name" value="SHORT-CHAIN DEHYDROGENASE-RELATED"/>
    <property type="match status" value="1"/>
</dbReference>
<dbReference type="InterPro" id="IPR002347">
    <property type="entry name" value="SDR_fam"/>
</dbReference>
<dbReference type="SUPFAM" id="SSF51735">
    <property type="entry name" value="NAD(P)-binding Rossmann-fold domains"/>
    <property type="match status" value="1"/>
</dbReference>
<dbReference type="HOGENOM" id="CLU_010194_44_6_1"/>
<reference evidence="4 5" key="1">
    <citation type="journal article" date="2011" name="Proc. Natl. Acad. Sci. U.S.A.">
        <title>Comparative genomics of xylose-fermenting fungi for enhanced biofuel production.</title>
        <authorList>
            <person name="Wohlbach D.J."/>
            <person name="Kuo A."/>
            <person name="Sato T.K."/>
            <person name="Potts K.M."/>
            <person name="Salamov A.A."/>
            <person name="LaButti K.M."/>
            <person name="Sun H."/>
            <person name="Clum A."/>
            <person name="Pangilinan J.L."/>
            <person name="Lindquist E.A."/>
            <person name="Lucas S."/>
            <person name="Lapidus A."/>
            <person name="Jin M."/>
            <person name="Gunawan C."/>
            <person name="Balan V."/>
            <person name="Dale B.E."/>
            <person name="Jeffries T.W."/>
            <person name="Zinkel R."/>
            <person name="Barry K.W."/>
            <person name="Grigoriev I.V."/>
            <person name="Gasch A.P."/>
        </authorList>
    </citation>
    <scope>NUCLEOTIDE SEQUENCE [LARGE SCALE GENOMIC DNA]</scope>
    <source>
        <strain evidence="5">NRRL Y-27907 / 11-Y1</strain>
    </source>
</reference>
<keyword evidence="2" id="KW-0521">NADP</keyword>
<dbReference type="GO" id="GO:0016491">
    <property type="term" value="F:oxidoreductase activity"/>
    <property type="evidence" value="ECO:0007669"/>
    <property type="project" value="UniProtKB-KW"/>
</dbReference>
<dbReference type="RefSeq" id="XP_007377407.1">
    <property type="nucleotide sequence ID" value="XM_007377345.1"/>
</dbReference>
<evidence type="ECO:0000256" key="2">
    <source>
        <dbReference type="ARBA" id="ARBA00022857"/>
    </source>
</evidence>
<gene>
    <name evidence="4" type="ORF">SPAPADRAFT_157463</name>
</gene>
<dbReference type="Proteomes" id="UP000000709">
    <property type="component" value="Unassembled WGS sequence"/>
</dbReference>
<dbReference type="OMA" id="INWENPT"/>
<evidence type="ECO:0000256" key="3">
    <source>
        <dbReference type="ARBA" id="ARBA00023002"/>
    </source>
</evidence>
<dbReference type="InterPro" id="IPR036291">
    <property type="entry name" value="NAD(P)-bd_dom_sf"/>
</dbReference>
<dbReference type="Gene3D" id="3.40.50.720">
    <property type="entry name" value="NAD(P)-binding Rossmann-like Domain"/>
    <property type="match status" value="1"/>
</dbReference>
<dbReference type="PRINTS" id="PR00081">
    <property type="entry name" value="GDHRDH"/>
</dbReference>
<evidence type="ECO:0000313" key="4">
    <source>
        <dbReference type="EMBL" id="EGW30436.1"/>
    </source>
</evidence>
<dbReference type="KEGG" id="spaa:SPAPADRAFT_157463"/>
<evidence type="ECO:0000313" key="5">
    <source>
        <dbReference type="Proteomes" id="UP000000709"/>
    </source>
</evidence>
<proteinExistence type="inferred from homology"/>
<comment type="similarity">
    <text evidence="1">Belongs to the short-chain dehydrogenases/reductases (SDR) family.</text>
</comment>